<dbReference type="GO" id="GO:0016747">
    <property type="term" value="F:acyltransferase activity, transferring groups other than amino-acyl groups"/>
    <property type="evidence" value="ECO:0007669"/>
    <property type="project" value="InterPro"/>
</dbReference>
<keyword evidence="3" id="KW-1185">Reference proteome</keyword>
<dbReference type="PROSITE" id="PS51186">
    <property type="entry name" value="GNAT"/>
    <property type="match status" value="1"/>
</dbReference>
<evidence type="ECO:0000313" key="2">
    <source>
        <dbReference type="EMBL" id="QPC45587.1"/>
    </source>
</evidence>
<dbReference type="SUPFAM" id="SSF55729">
    <property type="entry name" value="Acyl-CoA N-acyltransferases (Nat)"/>
    <property type="match status" value="1"/>
</dbReference>
<dbReference type="Pfam" id="PF13302">
    <property type="entry name" value="Acetyltransf_3"/>
    <property type="match status" value="1"/>
</dbReference>
<evidence type="ECO:0000313" key="3">
    <source>
        <dbReference type="Proteomes" id="UP000593626"/>
    </source>
</evidence>
<dbReference type="Gene3D" id="3.40.630.30">
    <property type="match status" value="1"/>
</dbReference>
<dbReference type="AlphaFoldDB" id="A0A7S8C8Y4"/>
<gene>
    <name evidence="2" type="ORF">G8O30_00640</name>
</gene>
<proteinExistence type="predicted"/>
<reference evidence="2 3" key="1">
    <citation type="submission" date="2019-07" db="EMBL/GenBank/DDBJ databases">
        <title>Genome sequence of 2 isolates from Red Sea Mangroves.</title>
        <authorList>
            <person name="Sefrji F."/>
            <person name="Michoud G."/>
            <person name="Merlino G."/>
            <person name="Daffonchio D."/>
        </authorList>
    </citation>
    <scope>NUCLEOTIDE SEQUENCE [LARGE SCALE GENOMIC DNA]</scope>
    <source>
        <strain evidence="2 3">R1DC41</strain>
    </source>
</reference>
<dbReference type="PANTHER" id="PTHR43415">
    <property type="entry name" value="SPERMIDINE N(1)-ACETYLTRANSFERASE"/>
    <property type="match status" value="1"/>
</dbReference>
<name>A0A7S8C8Y4_9BACI</name>
<feature type="domain" description="N-acetyltransferase" evidence="1">
    <location>
        <begin position="11"/>
        <end position="169"/>
    </location>
</feature>
<sequence>MNVRDSNVQNIKLRPLTIDDFSSVLEWSKDEKFCLASNWELHRDEQEVNSWWQHFVSSLPEDFIRLALELENKLIGYVDLACMKGTEAELGIAIGDSSQWGKGIGFNASISMMDYASKQLGITVFNAETHEINVRSRRMLEKIGFREVSRIGSEVYLGTESQLIQYRFEISSET</sequence>
<dbReference type="Proteomes" id="UP000593626">
    <property type="component" value="Chromosome"/>
</dbReference>
<protein>
    <submittedName>
        <fullName evidence="2">GNAT family N-acetyltransferase</fullName>
    </submittedName>
</protein>
<keyword evidence="2" id="KW-0808">Transferase</keyword>
<accession>A0A7S8C8Y4</accession>
<organism evidence="2 3">
    <name type="scientific">Mangrovibacillus cuniculi</name>
    <dbReference type="NCBI Taxonomy" id="2593652"/>
    <lineage>
        <taxon>Bacteria</taxon>
        <taxon>Bacillati</taxon>
        <taxon>Bacillota</taxon>
        <taxon>Bacilli</taxon>
        <taxon>Bacillales</taxon>
        <taxon>Bacillaceae</taxon>
        <taxon>Mangrovibacillus</taxon>
    </lineage>
</organism>
<dbReference type="EMBL" id="CP049742">
    <property type="protein sequence ID" value="QPC45587.1"/>
    <property type="molecule type" value="Genomic_DNA"/>
</dbReference>
<evidence type="ECO:0000259" key="1">
    <source>
        <dbReference type="PROSITE" id="PS51186"/>
    </source>
</evidence>
<dbReference type="RefSeq" id="WP_239673093.1">
    <property type="nucleotide sequence ID" value="NZ_CP049742.1"/>
</dbReference>
<dbReference type="PANTHER" id="PTHR43415:SF3">
    <property type="entry name" value="GNAT-FAMILY ACETYLTRANSFERASE"/>
    <property type="match status" value="1"/>
</dbReference>
<dbReference type="KEGG" id="mcui:G8O30_00640"/>
<dbReference type="InterPro" id="IPR000182">
    <property type="entry name" value="GNAT_dom"/>
</dbReference>
<dbReference type="InterPro" id="IPR016181">
    <property type="entry name" value="Acyl_CoA_acyltransferase"/>
</dbReference>